<accession>A0A6J6YCP8</accession>
<evidence type="ECO:0000313" key="3">
    <source>
        <dbReference type="EMBL" id="CAB4998427.1"/>
    </source>
</evidence>
<organism evidence="2">
    <name type="scientific">freshwater metagenome</name>
    <dbReference type="NCBI Taxonomy" id="449393"/>
    <lineage>
        <taxon>unclassified sequences</taxon>
        <taxon>metagenomes</taxon>
        <taxon>ecological metagenomes</taxon>
    </lineage>
</organism>
<gene>
    <name evidence="2" type="ORF">UFOPK3001_01206</name>
    <name evidence="3" type="ORF">UFOPK3954_01599</name>
</gene>
<protein>
    <submittedName>
        <fullName evidence="2">Unannotated protein</fullName>
    </submittedName>
</protein>
<evidence type="ECO:0000313" key="2">
    <source>
        <dbReference type="EMBL" id="CAB4805258.1"/>
    </source>
</evidence>
<sequence>MDVEPIEGEALGVEVVDMFMEFVYAAMCTADTAGYVANVFASVVNCLAGLGLPEAEMHRYRAAVGRATSLVTRMESDATAAASLAPAYLLAAAFDSSLSGYGAQWNSAVRHVARIDDCWDRLTGSAVPAARRAASLAFDALAHQAYRKTQPTPAEGGSGAARSPGEDMPADVLEELFADAVRLLATGSTSLIRHAPVPTRSARAMLMSLVGVVTHLQAQAPAMMTVFPVARPQRFVRFIVLPDGTGQLESVGDAGLDKTDRLTAAQKKTLVGFGFAAPTRRRHERNWNLATPGVSLTEIPVLIAQVLERVHGLTKGERLKVFTSHFDGDHKLGCPTNRIVKPN</sequence>
<dbReference type="InterPro" id="IPR054344">
    <property type="entry name" value="TY-Chap_N"/>
</dbReference>
<proteinExistence type="predicted"/>
<feature type="domain" description="TY-Chap N-terminal" evidence="1">
    <location>
        <begin position="209"/>
        <end position="314"/>
    </location>
</feature>
<dbReference type="AlphaFoldDB" id="A0A6J6YCP8"/>
<name>A0A6J6YCP8_9ZZZZ</name>
<reference evidence="2" key="1">
    <citation type="submission" date="2020-05" db="EMBL/GenBank/DDBJ databases">
        <authorList>
            <person name="Chiriac C."/>
            <person name="Salcher M."/>
            <person name="Ghai R."/>
            <person name="Kavagutti S V."/>
        </authorList>
    </citation>
    <scope>NUCLEOTIDE SEQUENCE</scope>
</reference>
<evidence type="ECO:0000259" key="1">
    <source>
        <dbReference type="Pfam" id="PF22552"/>
    </source>
</evidence>
<dbReference type="EMBL" id="CAFBON010000176">
    <property type="protein sequence ID" value="CAB4998427.1"/>
    <property type="molecule type" value="Genomic_DNA"/>
</dbReference>
<dbReference type="EMBL" id="CAFAAJ010000068">
    <property type="protein sequence ID" value="CAB4805258.1"/>
    <property type="molecule type" value="Genomic_DNA"/>
</dbReference>
<dbReference type="Pfam" id="PF22552">
    <property type="entry name" value="TY-Chap3"/>
    <property type="match status" value="1"/>
</dbReference>